<evidence type="ECO:0000259" key="1">
    <source>
        <dbReference type="Pfam" id="PF04253"/>
    </source>
</evidence>
<dbReference type="EnsemblProtists" id="EOD28103">
    <property type="protein sequence ID" value="EOD28103"/>
    <property type="gene ID" value="EMIHUDRAFT_235187"/>
</dbReference>
<dbReference type="PaxDb" id="2903-EOD28103"/>
<evidence type="ECO:0000313" key="3">
    <source>
        <dbReference type="Proteomes" id="UP000013827"/>
    </source>
</evidence>
<evidence type="ECO:0000313" key="2">
    <source>
        <dbReference type="EnsemblProtists" id="EOD28103"/>
    </source>
</evidence>
<dbReference type="InterPro" id="IPR039373">
    <property type="entry name" value="Peptidase_M28B"/>
</dbReference>
<dbReference type="InterPro" id="IPR036757">
    <property type="entry name" value="TFR-like_dimer_dom_sf"/>
</dbReference>
<dbReference type="PANTHER" id="PTHR10404">
    <property type="entry name" value="N-ACETYLATED-ALPHA-LINKED ACIDIC DIPEPTIDASE"/>
    <property type="match status" value="1"/>
</dbReference>
<dbReference type="Proteomes" id="UP000013827">
    <property type="component" value="Unassembled WGS sequence"/>
</dbReference>
<dbReference type="KEGG" id="ehx:EMIHUDRAFT_235187"/>
<dbReference type="AlphaFoldDB" id="A0A0D3JX68"/>
<dbReference type="RefSeq" id="XP_005780532.1">
    <property type="nucleotide sequence ID" value="XM_005780475.1"/>
</dbReference>
<reference evidence="3" key="1">
    <citation type="journal article" date="2013" name="Nature">
        <title>Pan genome of the phytoplankton Emiliania underpins its global distribution.</title>
        <authorList>
            <person name="Read B.A."/>
            <person name="Kegel J."/>
            <person name="Klute M.J."/>
            <person name="Kuo A."/>
            <person name="Lefebvre S.C."/>
            <person name="Maumus F."/>
            <person name="Mayer C."/>
            <person name="Miller J."/>
            <person name="Monier A."/>
            <person name="Salamov A."/>
            <person name="Young J."/>
            <person name="Aguilar M."/>
            <person name="Claverie J.M."/>
            <person name="Frickenhaus S."/>
            <person name="Gonzalez K."/>
            <person name="Herman E.K."/>
            <person name="Lin Y.C."/>
            <person name="Napier J."/>
            <person name="Ogata H."/>
            <person name="Sarno A.F."/>
            <person name="Shmutz J."/>
            <person name="Schroeder D."/>
            <person name="de Vargas C."/>
            <person name="Verret F."/>
            <person name="von Dassow P."/>
            <person name="Valentin K."/>
            <person name="Van de Peer Y."/>
            <person name="Wheeler G."/>
            <person name="Dacks J.B."/>
            <person name="Delwiche C.F."/>
            <person name="Dyhrman S.T."/>
            <person name="Glockner G."/>
            <person name="John U."/>
            <person name="Richards T."/>
            <person name="Worden A.Z."/>
            <person name="Zhang X."/>
            <person name="Grigoriev I.V."/>
            <person name="Allen A.E."/>
            <person name="Bidle K."/>
            <person name="Borodovsky M."/>
            <person name="Bowler C."/>
            <person name="Brownlee C."/>
            <person name="Cock J.M."/>
            <person name="Elias M."/>
            <person name="Gladyshev V.N."/>
            <person name="Groth M."/>
            <person name="Guda C."/>
            <person name="Hadaegh A."/>
            <person name="Iglesias-Rodriguez M.D."/>
            <person name="Jenkins J."/>
            <person name="Jones B.M."/>
            <person name="Lawson T."/>
            <person name="Leese F."/>
            <person name="Lindquist E."/>
            <person name="Lobanov A."/>
            <person name="Lomsadze A."/>
            <person name="Malik S.B."/>
            <person name="Marsh M.E."/>
            <person name="Mackinder L."/>
            <person name="Mock T."/>
            <person name="Mueller-Roeber B."/>
            <person name="Pagarete A."/>
            <person name="Parker M."/>
            <person name="Probert I."/>
            <person name="Quesneville H."/>
            <person name="Raines C."/>
            <person name="Rensing S.A."/>
            <person name="Riano-Pachon D.M."/>
            <person name="Richier S."/>
            <person name="Rokitta S."/>
            <person name="Shiraiwa Y."/>
            <person name="Soanes D.M."/>
            <person name="van der Giezen M."/>
            <person name="Wahlund T.M."/>
            <person name="Williams B."/>
            <person name="Wilson W."/>
            <person name="Wolfe G."/>
            <person name="Wurch L.L."/>
        </authorList>
    </citation>
    <scope>NUCLEOTIDE SEQUENCE</scope>
</reference>
<name>A0A0D3JX68_EMIH1</name>
<organism evidence="2 3">
    <name type="scientific">Emiliania huxleyi (strain CCMP1516)</name>
    <dbReference type="NCBI Taxonomy" id="280463"/>
    <lineage>
        <taxon>Eukaryota</taxon>
        <taxon>Haptista</taxon>
        <taxon>Haptophyta</taxon>
        <taxon>Prymnesiophyceae</taxon>
        <taxon>Isochrysidales</taxon>
        <taxon>Noelaerhabdaceae</taxon>
        <taxon>Emiliania</taxon>
    </lineage>
</organism>
<accession>A0A0D3JX68</accession>
<reference evidence="2" key="2">
    <citation type="submission" date="2024-10" db="UniProtKB">
        <authorList>
            <consortium name="EnsemblProtists"/>
        </authorList>
    </citation>
    <scope>IDENTIFICATION</scope>
</reference>
<feature type="domain" description="Transferrin receptor-like dimerisation" evidence="1">
    <location>
        <begin position="69"/>
        <end position="130"/>
    </location>
</feature>
<dbReference type="PANTHER" id="PTHR10404:SF46">
    <property type="entry name" value="VACUOLAR PROTEIN SORTING-ASSOCIATED PROTEIN 70"/>
    <property type="match status" value="1"/>
</dbReference>
<keyword evidence="3" id="KW-1185">Reference proteome</keyword>
<dbReference type="HOGENOM" id="CLU_1725755_0_0_1"/>
<proteinExistence type="predicted"/>
<dbReference type="Pfam" id="PF04253">
    <property type="entry name" value="TFR_dimer"/>
    <property type="match status" value="1"/>
</dbReference>
<dbReference type="SUPFAM" id="SSF47672">
    <property type="entry name" value="Transferrin receptor-like dimerisation domain"/>
    <property type="match status" value="1"/>
</dbReference>
<sequence length="152" mass="16269">MVVGVYHSTFDSFEWMDSEGDPGFVRHAHARNVSSSNASRVNFGPLEAAHARFAAAAGKNQPRSAFAGAAAALNEKLAYAERRFLSASGLPTRKYFRHVLQTLPGVYDAVSAGDWATADAQARAVERTLTADVQARVAAERIDAAASFLLAE</sequence>
<dbReference type="GeneID" id="17273648"/>
<dbReference type="Gene3D" id="1.20.930.40">
    <property type="entry name" value="Transferrin receptor-like, dimerisation domain"/>
    <property type="match status" value="1"/>
</dbReference>
<dbReference type="STRING" id="2903.R1CYE9"/>
<protein>
    <recommendedName>
        <fullName evidence="1">Transferrin receptor-like dimerisation domain-containing protein</fullName>
    </recommendedName>
</protein>
<dbReference type="InterPro" id="IPR007365">
    <property type="entry name" value="TFR-like_dimer_dom"/>
</dbReference>
<dbReference type="GO" id="GO:0004180">
    <property type="term" value="F:carboxypeptidase activity"/>
    <property type="evidence" value="ECO:0007669"/>
    <property type="project" value="TreeGrafter"/>
</dbReference>